<keyword evidence="2" id="KW-0812">Transmembrane</keyword>
<feature type="signal peptide" evidence="3">
    <location>
        <begin position="1"/>
        <end position="19"/>
    </location>
</feature>
<feature type="region of interest" description="Disordered" evidence="1">
    <location>
        <begin position="436"/>
        <end position="467"/>
    </location>
</feature>
<dbReference type="GO" id="GO:0016020">
    <property type="term" value="C:membrane"/>
    <property type="evidence" value="ECO:0007669"/>
    <property type="project" value="InterPro"/>
</dbReference>
<dbReference type="GO" id="GO:0005509">
    <property type="term" value="F:calcium ion binding"/>
    <property type="evidence" value="ECO:0007669"/>
    <property type="project" value="InterPro"/>
</dbReference>
<feature type="region of interest" description="Disordered" evidence="1">
    <location>
        <begin position="584"/>
        <end position="642"/>
    </location>
</feature>
<dbReference type="Pfam" id="PF05345">
    <property type="entry name" value="He_PIG"/>
    <property type="match status" value="3"/>
</dbReference>
<feature type="domain" description="Dystroglycan-type cadherin-like" evidence="4">
    <location>
        <begin position="22"/>
        <end position="123"/>
    </location>
</feature>
<feature type="region of interest" description="Disordered" evidence="1">
    <location>
        <begin position="676"/>
        <end position="709"/>
    </location>
</feature>
<evidence type="ECO:0000313" key="6">
    <source>
        <dbReference type="Proteomes" id="UP001174934"/>
    </source>
</evidence>
<feature type="region of interest" description="Disordered" evidence="1">
    <location>
        <begin position="809"/>
        <end position="849"/>
    </location>
</feature>
<feature type="compositionally biased region" description="Low complexity" evidence="1">
    <location>
        <begin position="455"/>
        <end position="467"/>
    </location>
</feature>
<dbReference type="SMART" id="SM00736">
    <property type="entry name" value="CADG"/>
    <property type="match status" value="2"/>
</dbReference>
<feature type="transmembrane region" description="Helical" evidence="2">
    <location>
        <begin position="473"/>
        <end position="497"/>
    </location>
</feature>
<evidence type="ECO:0000313" key="5">
    <source>
        <dbReference type="EMBL" id="KAK0615846.1"/>
    </source>
</evidence>
<dbReference type="Proteomes" id="UP001174934">
    <property type="component" value="Unassembled WGS sequence"/>
</dbReference>
<dbReference type="Gene3D" id="2.60.40.10">
    <property type="entry name" value="Immunoglobulins"/>
    <property type="match status" value="3"/>
</dbReference>
<organism evidence="5 6">
    <name type="scientific">Bombardia bombarda</name>
    <dbReference type="NCBI Taxonomy" id="252184"/>
    <lineage>
        <taxon>Eukaryota</taxon>
        <taxon>Fungi</taxon>
        <taxon>Dikarya</taxon>
        <taxon>Ascomycota</taxon>
        <taxon>Pezizomycotina</taxon>
        <taxon>Sordariomycetes</taxon>
        <taxon>Sordariomycetidae</taxon>
        <taxon>Sordariales</taxon>
        <taxon>Lasiosphaeriaceae</taxon>
        <taxon>Bombardia</taxon>
    </lineage>
</organism>
<dbReference type="EMBL" id="JAULSR010000006">
    <property type="protein sequence ID" value="KAK0615846.1"/>
    <property type="molecule type" value="Genomic_DNA"/>
</dbReference>
<feature type="compositionally biased region" description="Polar residues" evidence="1">
    <location>
        <begin position="626"/>
        <end position="639"/>
    </location>
</feature>
<evidence type="ECO:0000259" key="4">
    <source>
        <dbReference type="SMART" id="SM00736"/>
    </source>
</evidence>
<evidence type="ECO:0000256" key="3">
    <source>
        <dbReference type="SAM" id="SignalP"/>
    </source>
</evidence>
<feature type="domain" description="Dystroglycan-type cadherin-like" evidence="4">
    <location>
        <begin position="140"/>
        <end position="241"/>
    </location>
</feature>
<dbReference type="SUPFAM" id="SSF49313">
    <property type="entry name" value="Cadherin-like"/>
    <property type="match status" value="3"/>
</dbReference>
<gene>
    <name evidence="5" type="ORF">B0T17DRAFT_357564</name>
</gene>
<reference evidence="5" key="1">
    <citation type="submission" date="2023-06" db="EMBL/GenBank/DDBJ databases">
        <title>Genome-scale phylogeny and comparative genomics of the fungal order Sordariales.</title>
        <authorList>
            <consortium name="Lawrence Berkeley National Laboratory"/>
            <person name="Hensen N."/>
            <person name="Bonometti L."/>
            <person name="Westerberg I."/>
            <person name="Brannstrom I.O."/>
            <person name="Guillou S."/>
            <person name="Cros-Aarteil S."/>
            <person name="Calhoun S."/>
            <person name="Haridas S."/>
            <person name="Kuo A."/>
            <person name="Mondo S."/>
            <person name="Pangilinan J."/>
            <person name="Riley R."/>
            <person name="LaButti K."/>
            <person name="Andreopoulos B."/>
            <person name="Lipzen A."/>
            <person name="Chen C."/>
            <person name="Yanf M."/>
            <person name="Daum C."/>
            <person name="Ng V."/>
            <person name="Clum A."/>
            <person name="Steindorff A."/>
            <person name="Ohm R."/>
            <person name="Martin F."/>
            <person name="Silar P."/>
            <person name="Natvig D."/>
            <person name="Lalanne C."/>
            <person name="Gautier V."/>
            <person name="Ament-velasquez S.L."/>
            <person name="Kruys A."/>
            <person name="Hutchinson M.I."/>
            <person name="Powell A.J."/>
            <person name="Barry K."/>
            <person name="Miller A.N."/>
            <person name="Grigoriev I.V."/>
            <person name="Debuchy R."/>
            <person name="Gladieux P."/>
            <person name="Thoren M.H."/>
            <person name="Johannesson H."/>
        </authorList>
    </citation>
    <scope>NUCLEOTIDE SEQUENCE</scope>
    <source>
        <strain evidence="5">SMH3391-2</strain>
    </source>
</reference>
<dbReference type="InterPro" id="IPR015919">
    <property type="entry name" value="Cadherin-like_sf"/>
</dbReference>
<dbReference type="AlphaFoldDB" id="A0AA40BW17"/>
<feature type="chain" id="PRO_5041323330" description="Dystroglycan-type cadherin-like domain-containing protein" evidence="3">
    <location>
        <begin position="20"/>
        <end position="1001"/>
    </location>
</feature>
<feature type="compositionally biased region" description="Polar residues" evidence="1">
    <location>
        <begin position="928"/>
        <end position="939"/>
    </location>
</feature>
<proteinExistence type="predicted"/>
<dbReference type="InterPro" id="IPR006644">
    <property type="entry name" value="Cadg"/>
</dbReference>
<keyword evidence="6" id="KW-1185">Reference proteome</keyword>
<accession>A0AA40BW17</accession>
<evidence type="ECO:0000256" key="2">
    <source>
        <dbReference type="SAM" id="Phobius"/>
    </source>
</evidence>
<feature type="compositionally biased region" description="Polar residues" evidence="1">
    <location>
        <begin position="773"/>
        <end position="783"/>
    </location>
</feature>
<keyword evidence="3" id="KW-0732">Signal</keyword>
<feature type="compositionally biased region" description="Polar residues" evidence="1">
    <location>
        <begin position="436"/>
        <end position="454"/>
    </location>
</feature>
<dbReference type="InterPro" id="IPR013783">
    <property type="entry name" value="Ig-like_fold"/>
</dbReference>
<evidence type="ECO:0000256" key="1">
    <source>
        <dbReference type="SAM" id="MobiDB-lite"/>
    </source>
</evidence>
<keyword evidence="2" id="KW-0472">Membrane</keyword>
<name>A0AA40BW17_9PEZI</name>
<feature type="region of interest" description="Disordered" evidence="1">
    <location>
        <begin position="898"/>
        <end position="988"/>
    </location>
</feature>
<feature type="compositionally biased region" description="Polar residues" evidence="1">
    <location>
        <begin position="676"/>
        <end position="685"/>
    </location>
</feature>
<keyword evidence="2" id="KW-1133">Transmembrane helix</keyword>
<protein>
    <recommendedName>
        <fullName evidence="4">Dystroglycan-type cadherin-like domain-containing protein</fullName>
    </recommendedName>
</protein>
<comment type="caution">
    <text evidence="5">The sequence shown here is derived from an EMBL/GenBank/DDBJ whole genome shotgun (WGS) entry which is preliminary data.</text>
</comment>
<feature type="compositionally biased region" description="Basic and acidic residues" evidence="1">
    <location>
        <begin position="908"/>
        <end position="923"/>
    </location>
</feature>
<sequence>MASSVIAWTVLFLAGLSAAAPTISFPINSQVPPVARVGRPFSFVFSQSTFTSSSSSTIKYTLATPPKWLFIDSDARRLFGTPSETDITPGDVVGVPVNLVATDNSGSTTLAATLVVSRRPGPTVNITLDQQVPPFGIFSRPSSILSPPGTQFTLDLSPATFSNPSGRPLNYYAVTGDHTPLPAWVSFDPVKLSFSGRTPPSDSLIQPPQPFAFQLLASDVVGFSDASLGFDIVVGNHEITASSTTIVLNATEGSPVLFTGLRDSVKVDGNMATSDSVIIAYTRNLPPWLSVDRNSWQITGVPPEAATSTNFTIALTDKFSDTLNITVTVEVANSDAQGSGLFKGDIPVLIATAGEHFSFDVGPYLAKPEDTELSIAAGSSSSWLQSASGATTISGDVPLKSIDSVVGITIKARSRSSGSQGSLFLTVNIRGTSTEAGRNVPTLSTDGSALQPTPTGNGTSSVTSENSSSPLNVVLLAVLVPILLLLLAIICILFWCFRRRKERQRSRLKTRDISGPLPGSFTVNTSEHSGPSSLHEFTGQQDGARSINEIVIPGHRFPSETRADPVETSMAELPRPLATVRLLSSKESARSPKISSKDSNAAGVSGPSFLTSATVAPLRPRKQGKNTRSLNSTSETSLYDESGTLGEDNTLILFGNSSRTSFRDAIEINIPSLGKISSMQPTPDSAYTGEESSRVHRTDSGSFPLGSSFSVPRSEPEILPLRPKSRIFHHPPAFLGRKFAWPWLKVAGMKGKTPPIFGRGAKKHASHVSSSSIDTFAHSSMPTASPDRHRGLGNLTSYTMSPAPRVQLPGLPFSMRPVTRRGPDVERGFSSGSEEITEGIGGNESVGGPVTATSTGYNLTPGKMDAAATATIIDEWHQPPRDSLGISYSDIVRKAPFHPSKTWSTVPSHEDRQSEATESHGDLRGVTPNKSSLQVSSMPSLDESPVIRGWTDFDAGHEDMRRKGGGGDSRGGPSFEKHSRSQGISLISEASKESSDYAVLI</sequence>
<feature type="region of interest" description="Disordered" evidence="1">
    <location>
        <begin position="768"/>
        <end position="794"/>
    </location>
</feature>